<dbReference type="EMBL" id="CP120629">
    <property type="protein sequence ID" value="WEW59962.1"/>
    <property type="molecule type" value="Genomic_DNA"/>
</dbReference>
<reference evidence="1" key="1">
    <citation type="submission" date="2023-03" db="EMBL/GenBank/DDBJ databases">
        <title>Emydomyces testavorans Genome Sequence.</title>
        <authorList>
            <person name="Hoyer L."/>
        </authorList>
    </citation>
    <scope>NUCLEOTIDE SEQUENCE</scope>
    <source>
        <strain evidence="1">16-2883</strain>
    </source>
</reference>
<organism evidence="1 2">
    <name type="scientific">Emydomyces testavorans</name>
    <dbReference type="NCBI Taxonomy" id="2070801"/>
    <lineage>
        <taxon>Eukaryota</taxon>
        <taxon>Fungi</taxon>
        <taxon>Dikarya</taxon>
        <taxon>Ascomycota</taxon>
        <taxon>Pezizomycotina</taxon>
        <taxon>Eurotiomycetes</taxon>
        <taxon>Eurotiomycetidae</taxon>
        <taxon>Onygenales</taxon>
        <taxon>Nannizziopsiaceae</taxon>
        <taxon>Emydomyces</taxon>
    </lineage>
</organism>
<proteinExistence type="predicted"/>
<dbReference type="AlphaFoldDB" id="A0AAF0DLQ8"/>
<dbReference type="SUPFAM" id="SSF53335">
    <property type="entry name" value="S-adenosyl-L-methionine-dependent methyltransferases"/>
    <property type="match status" value="1"/>
</dbReference>
<accession>A0AAF0DLQ8</accession>
<evidence type="ECO:0000313" key="2">
    <source>
        <dbReference type="Proteomes" id="UP001219355"/>
    </source>
</evidence>
<name>A0AAF0DLQ8_9EURO</name>
<evidence type="ECO:0000313" key="1">
    <source>
        <dbReference type="EMBL" id="WEW59962.1"/>
    </source>
</evidence>
<dbReference type="Gene3D" id="3.40.50.150">
    <property type="entry name" value="Vaccinia Virus protein VP39"/>
    <property type="match status" value="1"/>
</dbReference>
<dbReference type="InterPro" id="IPR029063">
    <property type="entry name" value="SAM-dependent_MTases_sf"/>
</dbReference>
<protein>
    <recommendedName>
        <fullName evidence="3">rRNA adenine N(6)-methyltransferase</fullName>
    </recommendedName>
</protein>
<evidence type="ECO:0008006" key="3">
    <source>
        <dbReference type="Google" id="ProtNLM"/>
    </source>
</evidence>
<dbReference type="Proteomes" id="UP001219355">
    <property type="component" value="Chromosome 3"/>
</dbReference>
<gene>
    <name evidence="1" type="ORF">PRK78_005444</name>
</gene>
<sequence>MKPLLAARHSLRLSLQLRWTPRRPFSQSAALSVPNAQSIHIHNEKLCDALLDRLAPTFQPRAPLDIIDLFPGVGIWSSKVHQRLRPRRHLLLEPLEKDYAPHLRALVNSDPSYKFLPWDPLDEASINSLFSPQHLPEQLQRDLGPQGATQFNPSLLVLANMTRHRHSYSKRVFPFLRYLEACFDQSLLHQRGLVRIISIFTSSDAATILPRNLFGRRRLSVIAEAASAELVQLAGDTHESNHAAIKGEDLWQISARAAAARAKAARISTPRGRQVKPIERAPEPFVMNSRRVDYFKRPKHDWHDNYLAFLKEYQEYHKDNPDAKGNFPDREKAHRFILYRKRLLLENREAPLVAECVNKQLAIDDIQAQLRTIMHAGKPYPPNTPDLVATMDTLTSARDDIRSRLSRLSKIHVTQRVQETHALLHSTSAPPDGPPLLRWDCRPYEPLRTHPADFDPPIPCAIIDFRPDPSSLMLQTLHRYTTSSSTHKPPHDARTAYLTLLSIFRQLIRPISRGPARPIDRTLLRPLFPGRPMHDLIKAVPSLEQFAKITASYAPDDGVEKKKKSAETLRLEYEEDCLSDMSLRALPVAVLWDLAIEWERWPMRTVDAPELWKLLGGQGMDVIESTFTPRKV</sequence>
<keyword evidence="2" id="KW-1185">Reference proteome</keyword>